<protein>
    <recommendedName>
        <fullName evidence="3">Myb-like domain-containing protein</fullName>
    </recommendedName>
</protein>
<dbReference type="InterPro" id="IPR009057">
    <property type="entry name" value="Homeodomain-like_sf"/>
</dbReference>
<dbReference type="EMBL" id="JAGKQM010000003">
    <property type="protein sequence ID" value="KAH0935458.1"/>
    <property type="molecule type" value="Genomic_DNA"/>
</dbReference>
<evidence type="ECO:0000256" key="1">
    <source>
        <dbReference type="SAM" id="Coils"/>
    </source>
</evidence>
<comment type="caution">
    <text evidence="4">The sequence shown here is derived from an EMBL/GenBank/DDBJ whole genome shotgun (WGS) entry which is preliminary data.</text>
</comment>
<dbReference type="Proteomes" id="UP000824890">
    <property type="component" value="Unassembled WGS sequence"/>
</dbReference>
<dbReference type="PANTHER" id="PTHR47430">
    <property type="entry name" value="GB|AAC33480.1"/>
    <property type="match status" value="1"/>
</dbReference>
<sequence>MAFKLDSMESYTVEEMTMTSNIAVQSQGTMADSKSIKKKIASVERHDFEADNDGVKKSKKIKKHKRVSGGDEIMNTESNKANEGSRSHEKALAYSDDDGAERDTKKRKRVDDYDVGMTVQKSKNKQKGSKSDEAVTTPSRSIARKNINFSDQVEDFYAEAKQSNEEDEDEQVDVVRGKWFTKEEDKLIKRSVIEWIKMVIAIALPWRPYSRLYYCTRTLLEEVSKGVWSKDDLELVVEYQNKHGNDWRTLTDTMSKHMNHVKDAWRRIRLASKKKGHWMMEEYQNMVGLVNKDPRMKAFKEKHSKHGMLRDNIVWMAISDPLETRDHAVSYTKWYDQFAEILRCEESDLLIVKEDNEVEKIADEYFSKESELGEDDKLLRDYLLKQMWKEKNGKRKTQVVNKAEIEELKHKLRERDKELAAMQLSFHRKERELDRVHVEFSVKKQKVSVAASEFENKTQLLSQANKNVKIQEDEIHALQKALKEKEEELDIFIGAKRLEQEKLRETEANLNKQTDEWLIAEEFMNIMVEHSEWLSKIQSGRDGILLGIKTQKIDIGYCIEQKKNLEEERIQSLIQREKLERQRHMLQFEREGIRHEIEKLKEL</sequence>
<feature type="compositionally biased region" description="Basic residues" evidence="2">
    <location>
        <begin position="57"/>
        <end position="67"/>
    </location>
</feature>
<feature type="compositionally biased region" description="Basic and acidic residues" evidence="2">
    <location>
        <begin position="41"/>
        <end position="56"/>
    </location>
</feature>
<accession>A0ABQ8E1G1</accession>
<keyword evidence="1" id="KW-0175">Coiled coil</keyword>
<evidence type="ECO:0000313" key="4">
    <source>
        <dbReference type="EMBL" id="KAH0935458.1"/>
    </source>
</evidence>
<keyword evidence="5" id="KW-1185">Reference proteome</keyword>
<reference evidence="4 5" key="1">
    <citation type="submission" date="2021-05" db="EMBL/GenBank/DDBJ databases">
        <title>Genome Assembly of Synthetic Allotetraploid Brassica napus Reveals Homoeologous Exchanges between Subgenomes.</title>
        <authorList>
            <person name="Davis J.T."/>
        </authorList>
    </citation>
    <scope>NUCLEOTIDE SEQUENCE [LARGE SCALE GENOMIC DNA]</scope>
    <source>
        <strain evidence="5">cv. Da-Ae</strain>
        <tissue evidence="4">Seedling</tissue>
    </source>
</reference>
<proteinExistence type="predicted"/>
<organism evidence="4 5">
    <name type="scientific">Brassica napus</name>
    <name type="common">Rape</name>
    <dbReference type="NCBI Taxonomy" id="3708"/>
    <lineage>
        <taxon>Eukaryota</taxon>
        <taxon>Viridiplantae</taxon>
        <taxon>Streptophyta</taxon>
        <taxon>Embryophyta</taxon>
        <taxon>Tracheophyta</taxon>
        <taxon>Spermatophyta</taxon>
        <taxon>Magnoliopsida</taxon>
        <taxon>eudicotyledons</taxon>
        <taxon>Gunneridae</taxon>
        <taxon>Pentapetalae</taxon>
        <taxon>rosids</taxon>
        <taxon>malvids</taxon>
        <taxon>Brassicales</taxon>
        <taxon>Brassicaceae</taxon>
        <taxon>Brassiceae</taxon>
        <taxon>Brassica</taxon>
    </lineage>
</organism>
<feature type="domain" description="Myb-like" evidence="3">
    <location>
        <begin position="220"/>
        <end position="269"/>
    </location>
</feature>
<evidence type="ECO:0000313" key="5">
    <source>
        <dbReference type="Proteomes" id="UP000824890"/>
    </source>
</evidence>
<feature type="coiled-coil region" evidence="1">
    <location>
        <begin position="562"/>
        <end position="596"/>
    </location>
</feature>
<dbReference type="InterPro" id="IPR001005">
    <property type="entry name" value="SANT/Myb"/>
</dbReference>
<dbReference type="PROSITE" id="PS50090">
    <property type="entry name" value="MYB_LIKE"/>
    <property type="match status" value="1"/>
</dbReference>
<gene>
    <name evidence="4" type="ORF">HID58_012575</name>
</gene>
<dbReference type="SUPFAM" id="SSF46689">
    <property type="entry name" value="Homeodomain-like"/>
    <property type="match status" value="1"/>
</dbReference>
<feature type="coiled-coil region" evidence="1">
    <location>
        <begin position="454"/>
        <end position="516"/>
    </location>
</feature>
<dbReference type="PANTHER" id="PTHR47430:SF4">
    <property type="entry name" value="GB|AAC33480.1"/>
    <property type="match status" value="1"/>
</dbReference>
<feature type="compositionally biased region" description="Basic and acidic residues" evidence="2">
    <location>
        <begin position="101"/>
        <end position="112"/>
    </location>
</feature>
<feature type="region of interest" description="Disordered" evidence="2">
    <location>
        <begin position="26"/>
        <end position="144"/>
    </location>
</feature>
<evidence type="ECO:0000259" key="3">
    <source>
        <dbReference type="PROSITE" id="PS50090"/>
    </source>
</evidence>
<evidence type="ECO:0000256" key="2">
    <source>
        <dbReference type="SAM" id="MobiDB-lite"/>
    </source>
</evidence>
<name>A0ABQ8E1G1_BRANA</name>
<dbReference type="Pfam" id="PF13921">
    <property type="entry name" value="Myb_DNA-bind_6"/>
    <property type="match status" value="1"/>
</dbReference>